<dbReference type="SUPFAM" id="SSF53098">
    <property type="entry name" value="Ribonuclease H-like"/>
    <property type="match status" value="1"/>
</dbReference>
<dbReference type="InterPro" id="IPR040676">
    <property type="entry name" value="DUF5641"/>
</dbReference>
<organism evidence="2 3">
    <name type="scientific">Ceratina calcarata</name>
    <dbReference type="NCBI Taxonomy" id="156304"/>
    <lineage>
        <taxon>Eukaryota</taxon>
        <taxon>Metazoa</taxon>
        <taxon>Ecdysozoa</taxon>
        <taxon>Arthropoda</taxon>
        <taxon>Hexapoda</taxon>
        <taxon>Insecta</taxon>
        <taxon>Pterygota</taxon>
        <taxon>Neoptera</taxon>
        <taxon>Endopterygota</taxon>
        <taxon>Hymenoptera</taxon>
        <taxon>Apocrita</taxon>
        <taxon>Aculeata</taxon>
        <taxon>Apoidea</taxon>
        <taxon>Anthophila</taxon>
        <taxon>Apidae</taxon>
        <taxon>Ceratina</taxon>
        <taxon>Zadontomerus</taxon>
    </lineage>
</organism>
<reference evidence="3" key="1">
    <citation type="submission" date="2025-08" db="UniProtKB">
        <authorList>
            <consortium name="RefSeq"/>
        </authorList>
    </citation>
    <scope>IDENTIFICATION</scope>
    <source>
        <tissue evidence="3">Whole body</tissue>
    </source>
</reference>
<dbReference type="Pfam" id="PF18701">
    <property type="entry name" value="DUF5641"/>
    <property type="match status" value="1"/>
</dbReference>
<gene>
    <name evidence="3" type="primary">LOC113463933</name>
</gene>
<dbReference type="Pfam" id="PF05380">
    <property type="entry name" value="Peptidase_A17"/>
    <property type="match status" value="1"/>
</dbReference>
<dbReference type="GO" id="GO:0003676">
    <property type="term" value="F:nucleic acid binding"/>
    <property type="evidence" value="ECO:0007669"/>
    <property type="project" value="InterPro"/>
</dbReference>
<evidence type="ECO:0000313" key="2">
    <source>
        <dbReference type="Proteomes" id="UP000694925"/>
    </source>
</evidence>
<feature type="domain" description="Integrase catalytic" evidence="1">
    <location>
        <begin position="960"/>
        <end position="1146"/>
    </location>
</feature>
<dbReference type="KEGG" id="ccal:113463933"/>
<dbReference type="InterPro" id="IPR036397">
    <property type="entry name" value="RNaseH_sf"/>
</dbReference>
<dbReference type="Gene3D" id="3.30.70.270">
    <property type="match status" value="1"/>
</dbReference>
<protein>
    <submittedName>
        <fullName evidence="3">Uncharacterized protein LOC113463933</fullName>
    </submittedName>
</protein>
<dbReference type="Gene3D" id="3.10.10.10">
    <property type="entry name" value="HIV Type 1 Reverse Transcriptase, subunit A, domain 1"/>
    <property type="match status" value="1"/>
</dbReference>
<dbReference type="PROSITE" id="PS50994">
    <property type="entry name" value="INTEGRASE"/>
    <property type="match status" value="1"/>
</dbReference>
<accession>A0AAJ7RXS4</accession>
<dbReference type="InterPro" id="IPR012337">
    <property type="entry name" value="RNaseH-like_sf"/>
</dbReference>
<dbReference type="PANTHER" id="PTHR47331">
    <property type="entry name" value="PHD-TYPE DOMAIN-CONTAINING PROTEIN"/>
    <property type="match status" value="1"/>
</dbReference>
<sequence>MTSVKRLQPFSGEPLDWSRFKQSFELATSLGNYSDKENVLRLSEDKLPKLDLPTFAGRYEDWENFCDLFTTLVHNAPRLADATKLQYLKSCLRGTAADLVKDVTTTNANYVTTWQALKARFHNPRLIVYNHLRALTDIPHVKRESASEMCALADESQQKRRVNVSLTGLGASSAGTARASTRLVVQSLIDPEVKFETDALIVKKVTSQLPARQLLEVDLDVFHGLPLADPQFYVPDSVDVILGADIYGRLLRAGVKTFPTSDLVAQDTALGWILSGSLSEEGSRRAATQEQDTLQAHHYAASEELEASLQRFWTVEELPALNASSDPQADIRDMFLKIKIREEDQDVQRFLWRGADRTKPPEEYVFTSVLFGAKSSPCTAIFIKNKNASQFLSKYPVTANSIIENCYMDDYLHSCRTVEEAAKCVSEAIEINKLANWETHSWASNHAEILNELCGGDSTSNLIKTVDSQNNDEKVLGLKWLNATDELAFRFNRDKISEDFYNGAKRPTKREFLGIIMSIFDPLGFLIPFTVQSRVLMQRIWVSGIGWDEPLHDDEFATWQHWLKGLDSVKNCKIDRCYQLKNQQTTFAELHIFCDASTKAYAAVAYWRLALSDDKFHVSIIAAKARVAPLKVVSIPRLELQAALLGVRLAKTISDEHDFKISKRAFWSDSKTVLSWIRKDPRDFKVFVANRLGEIRENSKVDEWKYINTKENPADDGTRSVTNALQQGSRWLQGPSFLREPENRWPEERSQVKCSEDLAECLRSETRVVCTVERGNWLVEFSRFSTYERLMKAVMCVIKVKDIFKKVKSRSSIKIKLEAEKVCVRVSQSISFHDEINAIKRSKTMPKNSKILPLNAFLDGDNILRVEGRLRHFDSDELDTQPIILDAKETFTQLVIKYHHEKFYHGSHEAVINELRQRFWIVGLRQGLKSLVSKCSICRMRRARPANPKMADLPPARLAFRLRPFSHCGVDYFGPMQVKIGRRREKRWGVLFTCLTTRAVFIELAHSLSTDSAIMAFRRFTSRRGTPVCVYSDNGTNFKGMDKELQQALKDINRSEIDSFAVENNIDWKFNPPTASHMGGAWERLIRSVKIALAIVLKEQAPKEEVMLTLLAEIEHSVNSRPLTHVSVDPRDAEALTPNHFLFGSSSGQIKISRCDAQSECTRQQWRVAQYFADAFWKRWLREYLPTLLPRKKWRETEMPMKVGDIVLILDNNVERNQWRKGVIVKVFSGTDGQVRVAEVRTANGIFKRPTRKLVKFAEVQTP</sequence>
<dbReference type="PANTHER" id="PTHR47331:SF4">
    <property type="entry name" value="PEPTIDASE S1 DOMAIN-CONTAINING PROTEIN"/>
    <property type="match status" value="1"/>
</dbReference>
<dbReference type="InterPro" id="IPR043502">
    <property type="entry name" value="DNA/RNA_pol_sf"/>
</dbReference>
<evidence type="ECO:0000259" key="1">
    <source>
        <dbReference type="PROSITE" id="PS50994"/>
    </source>
</evidence>
<evidence type="ECO:0000313" key="3">
    <source>
        <dbReference type="RefSeq" id="XP_026666969.1"/>
    </source>
</evidence>
<dbReference type="Pfam" id="PF03564">
    <property type="entry name" value="DUF1759"/>
    <property type="match status" value="1"/>
</dbReference>
<dbReference type="GO" id="GO:0071897">
    <property type="term" value="P:DNA biosynthetic process"/>
    <property type="evidence" value="ECO:0007669"/>
    <property type="project" value="UniProtKB-ARBA"/>
</dbReference>
<keyword evidence="2" id="KW-1185">Reference proteome</keyword>
<dbReference type="InterPro" id="IPR043128">
    <property type="entry name" value="Rev_trsase/Diguanyl_cyclase"/>
</dbReference>
<dbReference type="Gene3D" id="3.30.420.10">
    <property type="entry name" value="Ribonuclease H-like superfamily/Ribonuclease H"/>
    <property type="match status" value="1"/>
</dbReference>
<dbReference type="GO" id="GO:0015074">
    <property type="term" value="P:DNA integration"/>
    <property type="evidence" value="ECO:0007669"/>
    <property type="project" value="InterPro"/>
</dbReference>
<dbReference type="AlphaFoldDB" id="A0AAJ7RXS4"/>
<dbReference type="SUPFAM" id="SSF56672">
    <property type="entry name" value="DNA/RNA polymerases"/>
    <property type="match status" value="1"/>
</dbReference>
<dbReference type="Proteomes" id="UP000694925">
    <property type="component" value="Unplaced"/>
</dbReference>
<dbReference type="InterPro" id="IPR041588">
    <property type="entry name" value="Integrase_H2C2"/>
</dbReference>
<dbReference type="InterPro" id="IPR005312">
    <property type="entry name" value="DUF1759"/>
</dbReference>
<dbReference type="GeneID" id="113463933"/>
<dbReference type="InterPro" id="IPR008042">
    <property type="entry name" value="Retrotrans_Pao"/>
</dbReference>
<dbReference type="Pfam" id="PF17921">
    <property type="entry name" value="Integrase_H2C2"/>
    <property type="match status" value="1"/>
</dbReference>
<dbReference type="GO" id="GO:0042575">
    <property type="term" value="C:DNA polymerase complex"/>
    <property type="evidence" value="ECO:0007669"/>
    <property type="project" value="UniProtKB-ARBA"/>
</dbReference>
<dbReference type="InterPro" id="IPR001584">
    <property type="entry name" value="Integrase_cat-core"/>
</dbReference>
<dbReference type="RefSeq" id="XP_026666969.1">
    <property type="nucleotide sequence ID" value="XM_026811168.1"/>
</dbReference>
<name>A0AAJ7RXS4_9HYME</name>
<proteinExistence type="predicted"/>